<dbReference type="EMBL" id="UGNY01000001">
    <property type="protein sequence ID" value="STX38299.1"/>
    <property type="molecule type" value="Genomic_DNA"/>
</dbReference>
<keyword evidence="1" id="KW-0175">Coiled coil</keyword>
<evidence type="ECO:0000256" key="2">
    <source>
        <dbReference type="SAM" id="MobiDB-lite"/>
    </source>
</evidence>
<gene>
    <name evidence="3" type="ORF">NCTC11978_01483</name>
</gene>
<reference evidence="3 4" key="1">
    <citation type="submission" date="2018-06" db="EMBL/GenBank/DDBJ databases">
        <authorList>
            <consortium name="Pathogen Informatics"/>
            <person name="Doyle S."/>
        </authorList>
    </citation>
    <scope>NUCLEOTIDE SEQUENCE [LARGE SCALE GENOMIC DNA]</scope>
    <source>
        <strain evidence="3 4">NCTC11978</strain>
    </source>
</reference>
<evidence type="ECO:0000313" key="3">
    <source>
        <dbReference type="EMBL" id="STX38299.1"/>
    </source>
</evidence>
<accession>A0A378IT33</accession>
<organism evidence="3 4">
    <name type="scientific">Legionella feeleii</name>
    <dbReference type="NCBI Taxonomy" id="453"/>
    <lineage>
        <taxon>Bacteria</taxon>
        <taxon>Pseudomonadati</taxon>
        <taxon>Pseudomonadota</taxon>
        <taxon>Gammaproteobacteria</taxon>
        <taxon>Legionellales</taxon>
        <taxon>Legionellaceae</taxon>
        <taxon>Legionella</taxon>
    </lineage>
</organism>
<dbReference type="Proteomes" id="UP000254033">
    <property type="component" value="Unassembled WGS sequence"/>
</dbReference>
<dbReference type="RefSeq" id="WP_115175082.1">
    <property type="nucleotide sequence ID" value="NZ_UGNY01000001.1"/>
</dbReference>
<evidence type="ECO:0000256" key="1">
    <source>
        <dbReference type="SAM" id="Coils"/>
    </source>
</evidence>
<name>A0A378IT33_9GAMM</name>
<feature type="region of interest" description="Disordered" evidence="2">
    <location>
        <begin position="1275"/>
        <end position="1299"/>
    </location>
</feature>
<sequence>MNRTELQAKVTAAIRAIERLEAACQNPDMKSWDKTAIHIEELSRIKAELQNKYSLLILELPATKPDAEAQLSKDDRAALAAYNRYEKQIAAYEVFIARKTSYHSNIGKTGFLIPELDREVSSELPYPKKYEEDAEFAKALKSFEQHKATYGNLKNMLQRATPDVIRGLLEDFINSYRTLRLAVERERNRIQAENATKEALWKELNEISSPLVKIHGINLQKDEPYKTLGVKAGLIYAQVGNAERNLALKEIVNQLKENLERVNQERETNLIDLNKRIKEQAETFTHLYEEMANLLESADIDDTIIADVKDRFVSEYNKKIDSDTDEVEFKIRKLETLKELRTEFDRVIIDERQYISSGVIQAINVIAEKFAKHLNALDSQLENRGIKFGDKEQALIEQMKKTFNVNPAYKEVVSPDALKRILDDVQNKEKEFDILWPKVVEVVKQGQQARIVELKETLIPQQQETFQHFYSDICSKLVAYELWPENEEENSFIAIEQQFTRQCQTACPTDITLARQIDFYQDKQKTLIEITNQLTAEILDIQEAICTAMVDKIDEVANGVEQKQREILAYIKTHNLKFDPEGAEAIKAMQSAAIERIAQQARGSKTPSMLEQALQEATKKEKEFNALLPAVKQAIALSEEARITELKDNIIPKQQEAFQHFYSDIQEKLTGYGLWEQNKYKFVEIQEYFNEEYEAVPQRGSHSMTIGFYQTKQSTLNEYINELKQEIVSMQEAICTAMVKVVDTIADRVEQEQRNIKAQIQEDFAFTFEEQALLEKMAACTVERVAKAARDGKSPEILEPVLTKASDKEKELQEILPAIKKAIERCREVNIAELKAAITNQERVFKDIFNKVHANLGSYGLDQRAVSEISEAFDNEFNAINEDEIDPIEFYKNKLQALKTIATGLDRAVVQAEHDIVANLKHSIHSLVEEIETRHREALAAKLNPEYEYQFDENEQALVDEFRTPVPRTYQEWTTQAQLEEHLQALMIQREGLADKSEKINNILSLHNDILSGVYDNFFIDMNDADKDQATAMLAMLGRYLAVKNEKLKDYITSIGFEYICKQPAIEAIEDLVQDNPDYSDMLEQLQFIKILSAKQIDAVEYLKSSSTVEVINLLHKKGLDQFITKELLDNAVLIKALGLINKYSSVEINEALMTNKGIDINKMAIVINKIDDFVTSYVCEKPAKEELARFRQASIPALLTDKTCEEKKQTLCTLAKKNFEHQHSTPRALADLLQCITGAFLIIMPIRYFAYHTHPFFSMAETNRESLVKREILPELASDNNKDAPENDQGLPQVEQPK</sequence>
<protein>
    <submittedName>
        <fullName evidence="3">Uncharacterized protein</fullName>
    </submittedName>
</protein>
<feature type="coiled-coil region" evidence="1">
    <location>
        <begin position="3"/>
        <end position="59"/>
    </location>
</feature>
<feature type="coiled-coil region" evidence="1">
    <location>
        <begin position="245"/>
        <end position="276"/>
    </location>
</feature>
<proteinExistence type="predicted"/>
<evidence type="ECO:0000313" key="4">
    <source>
        <dbReference type="Proteomes" id="UP000254033"/>
    </source>
</evidence>